<name>A0ABN2L673_9MICO</name>
<organism evidence="1 2">
    <name type="scientific">Nostocoides vanveenii</name>
    <dbReference type="NCBI Taxonomy" id="330835"/>
    <lineage>
        <taxon>Bacteria</taxon>
        <taxon>Bacillati</taxon>
        <taxon>Actinomycetota</taxon>
        <taxon>Actinomycetes</taxon>
        <taxon>Micrococcales</taxon>
        <taxon>Intrasporangiaceae</taxon>
        <taxon>Nostocoides</taxon>
    </lineage>
</organism>
<dbReference type="Proteomes" id="UP001501475">
    <property type="component" value="Unassembled WGS sequence"/>
</dbReference>
<dbReference type="EMBL" id="BAAAPN010000105">
    <property type="protein sequence ID" value="GAA1776499.1"/>
    <property type="molecule type" value="Genomic_DNA"/>
</dbReference>
<keyword evidence="2" id="KW-1185">Reference proteome</keyword>
<sequence>MWDLTAQNAVHLSHDRPCLDCGHAEHTYLPCDAQCGCERSPVPGYYPESELAVA</sequence>
<reference evidence="1 2" key="1">
    <citation type="journal article" date="2019" name="Int. J. Syst. Evol. Microbiol.">
        <title>The Global Catalogue of Microorganisms (GCM) 10K type strain sequencing project: providing services to taxonomists for standard genome sequencing and annotation.</title>
        <authorList>
            <consortium name="The Broad Institute Genomics Platform"/>
            <consortium name="The Broad Institute Genome Sequencing Center for Infectious Disease"/>
            <person name="Wu L."/>
            <person name="Ma J."/>
        </authorList>
    </citation>
    <scope>NUCLEOTIDE SEQUENCE [LARGE SCALE GENOMIC DNA]</scope>
    <source>
        <strain evidence="1 2">JCM 15591</strain>
    </source>
</reference>
<proteinExistence type="predicted"/>
<dbReference type="RefSeq" id="WP_344069238.1">
    <property type="nucleotide sequence ID" value="NZ_BAAAPN010000105.1"/>
</dbReference>
<comment type="caution">
    <text evidence="1">The sequence shown here is derived from an EMBL/GenBank/DDBJ whole genome shotgun (WGS) entry which is preliminary data.</text>
</comment>
<protein>
    <submittedName>
        <fullName evidence="1">Uncharacterized protein</fullName>
    </submittedName>
</protein>
<evidence type="ECO:0000313" key="1">
    <source>
        <dbReference type="EMBL" id="GAA1776499.1"/>
    </source>
</evidence>
<gene>
    <name evidence="1" type="ORF">GCM10009810_37040</name>
</gene>
<accession>A0ABN2L673</accession>
<evidence type="ECO:0000313" key="2">
    <source>
        <dbReference type="Proteomes" id="UP001501475"/>
    </source>
</evidence>